<dbReference type="PANTHER" id="PTHR47150">
    <property type="entry name" value="OS12G0169200 PROTEIN"/>
    <property type="match status" value="1"/>
</dbReference>
<dbReference type="PANTHER" id="PTHR47150:SF5">
    <property type="entry name" value="OS07G0546750 PROTEIN"/>
    <property type="match status" value="1"/>
</dbReference>
<protein>
    <recommendedName>
        <fullName evidence="4">DDE Tnp4 domain-containing protein</fullName>
    </recommendedName>
</protein>
<dbReference type="Pfam" id="PF04827">
    <property type="entry name" value="Plant_tran"/>
    <property type="match status" value="1"/>
</dbReference>
<sequence>MHWMWVMCLYALKCQFSANEGKPSVVLEVVADYRLWILHFNFGSAGTNNDINIVNLSPLLNRHIIQHTEYDAFSYTVARKDFQNSYYLVDGIYPSYAFFMSTISQPILANEKHFAKQQEAARKDVECAFEVLQKRSRILKLPSQIWYAEDMVSVIKACVILHNMIVDDEWAVDDLGDLLEEDTHVETTSRANRRGVRASDE</sequence>
<evidence type="ECO:0000256" key="1">
    <source>
        <dbReference type="SAM" id="SignalP"/>
    </source>
</evidence>
<dbReference type="Proteomes" id="UP000237271">
    <property type="component" value="Unassembled WGS sequence"/>
</dbReference>
<name>A0A2P4Y213_9STRA</name>
<keyword evidence="1" id="KW-0732">Signal</keyword>
<accession>A0A2P4Y213</accession>
<evidence type="ECO:0000313" key="2">
    <source>
        <dbReference type="EMBL" id="POM71842.1"/>
    </source>
</evidence>
<feature type="signal peptide" evidence="1">
    <location>
        <begin position="1"/>
        <end position="21"/>
    </location>
</feature>
<dbReference type="EMBL" id="NCKW01006400">
    <property type="protein sequence ID" value="POM71842.1"/>
    <property type="molecule type" value="Genomic_DNA"/>
</dbReference>
<dbReference type="OrthoDB" id="119179at2759"/>
<evidence type="ECO:0000313" key="3">
    <source>
        <dbReference type="Proteomes" id="UP000237271"/>
    </source>
</evidence>
<reference evidence="2 3" key="1">
    <citation type="journal article" date="2017" name="Genome Biol. Evol.">
        <title>Phytophthora megakarya and P. palmivora, closely related causal agents of cacao black pod rot, underwent increases in genome sizes and gene numbers by different mechanisms.</title>
        <authorList>
            <person name="Ali S.S."/>
            <person name="Shao J."/>
            <person name="Lary D.J."/>
            <person name="Kronmiller B."/>
            <person name="Shen D."/>
            <person name="Strem M.D."/>
            <person name="Amoako-Attah I."/>
            <person name="Akrofi A.Y."/>
            <person name="Begoude B.A."/>
            <person name="Ten Hoopen G.M."/>
            <person name="Coulibaly K."/>
            <person name="Kebe B.I."/>
            <person name="Melnick R.L."/>
            <person name="Guiltinan M.J."/>
            <person name="Tyler B.M."/>
            <person name="Meinhardt L.W."/>
            <person name="Bailey B.A."/>
        </authorList>
    </citation>
    <scope>NUCLEOTIDE SEQUENCE [LARGE SCALE GENOMIC DNA]</scope>
    <source>
        <strain evidence="3">sbr112.9</strain>
    </source>
</reference>
<proteinExistence type="predicted"/>
<dbReference type="InterPro" id="IPR006912">
    <property type="entry name" value="Harbinger_derived_prot"/>
</dbReference>
<organism evidence="2 3">
    <name type="scientific">Phytophthora palmivora</name>
    <dbReference type="NCBI Taxonomy" id="4796"/>
    <lineage>
        <taxon>Eukaryota</taxon>
        <taxon>Sar</taxon>
        <taxon>Stramenopiles</taxon>
        <taxon>Oomycota</taxon>
        <taxon>Peronosporomycetes</taxon>
        <taxon>Peronosporales</taxon>
        <taxon>Peronosporaceae</taxon>
        <taxon>Phytophthora</taxon>
    </lineage>
</organism>
<gene>
    <name evidence="2" type="ORF">PHPALM_11532</name>
</gene>
<dbReference type="AlphaFoldDB" id="A0A2P4Y213"/>
<evidence type="ECO:0008006" key="4">
    <source>
        <dbReference type="Google" id="ProtNLM"/>
    </source>
</evidence>
<keyword evidence="3" id="KW-1185">Reference proteome</keyword>
<feature type="chain" id="PRO_5015149435" description="DDE Tnp4 domain-containing protein" evidence="1">
    <location>
        <begin position="22"/>
        <end position="201"/>
    </location>
</feature>
<comment type="caution">
    <text evidence="2">The sequence shown here is derived from an EMBL/GenBank/DDBJ whole genome shotgun (WGS) entry which is preliminary data.</text>
</comment>